<protein>
    <submittedName>
        <fullName evidence="1">Uncharacterized protein</fullName>
    </submittedName>
</protein>
<dbReference type="OrthoDB" id="2439970at2759"/>
<keyword evidence="2" id="KW-1185">Reference proteome</keyword>
<gene>
    <name evidence="1" type="ORF">C2G38_2174650</name>
</gene>
<proteinExistence type="predicted"/>
<dbReference type="EMBL" id="QKWP01000322">
    <property type="protein sequence ID" value="RIB22147.1"/>
    <property type="molecule type" value="Genomic_DNA"/>
</dbReference>
<name>A0A397VLE6_9GLOM</name>
<comment type="caution">
    <text evidence="1">The sequence shown here is derived from an EMBL/GenBank/DDBJ whole genome shotgun (WGS) entry which is preliminary data.</text>
</comment>
<reference evidence="1 2" key="1">
    <citation type="submission" date="2018-06" db="EMBL/GenBank/DDBJ databases">
        <title>Comparative genomics reveals the genomic features of Rhizophagus irregularis, R. cerebriforme, R. diaphanum and Gigaspora rosea, and their symbiotic lifestyle signature.</title>
        <authorList>
            <person name="Morin E."/>
            <person name="San Clemente H."/>
            <person name="Chen E.C.H."/>
            <person name="De La Providencia I."/>
            <person name="Hainaut M."/>
            <person name="Kuo A."/>
            <person name="Kohler A."/>
            <person name="Murat C."/>
            <person name="Tang N."/>
            <person name="Roy S."/>
            <person name="Loubradou J."/>
            <person name="Henrissat B."/>
            <person name="Grigoriev I.V."/>
            <person name="Corradi N."/>
            <person name="Roux C."/>
            <person name="Martin F.M."/>
        </authorList>
    </citation>
    <scope>NUCLEOTIDE SEQUENCE [LARGE SCALE GENOMIC DNA]</scope>
    <source>
        <strain evidence="1 2">DAOM 194757</strain>
    </source>
</reference>
<dbReference type="AlphaFoldDB" id="A0A397VLE6"/>
<evidence type="ECO:0000313" key="2">
    <source>
        <dbReference type="Proteomes" id="UP000266673"/>
    </source>
</evidence>
<organism evidence="1 2">
    <name type="scientific">Gigaspora rosea</name>
    <dbReference type="NCBI Taxonomy" id="44941"/>
    <lineage>
        <taxon>Eukaryota</taxon>
        <taxon>Fungi</taxon>
        <taxon>Fungi incertae sedis</taxon>
        <taxon>Mucoromycota</taxon>
        <taxon>Glomeromycotina</taxon>
        <taxon>Glomeromycetes</taxon>
        <taxon>Diversisporales</taxon>
        <taxon>Gigasporaceae</taxon>
        <taxon>Gigaspora</taxon>
    </lineage>
</organism>
<evidence type="ECO:0000313" key="1">
    <source>
        <dbReference type="EMBL" id="RIB22147.1"/>
    </source>
</evidence>
<accession>A0A397VLE6</accession>
<dbReference type="Proteomes" id="UP000266673">
    <property type="component" value="Unassembled WGS sequence"/>
</dbReference>
<sequence length="135" mass="15352">MLNYRVKDQILDIIEISSDEQGQTPEIIELSSDEEVLFETGQIAVSRDRTPEYPILLIGIDLELLEKNGRGGFKTSIFNINDDDYLGCVNEHELTEDPSHPDDVSSENVTYKNNTLIQRFRKKLVATAFIFSKSV</sequence>